<protein>
    <submittedName>
        <fullName evidence="1">Uncharacterized protein</fullName>
    </submittedName>
</protein>
<keyword evidence="2" id="KW-1185">Reference proteome</keyword>
<comment type="caution">
    <text evidence="1">The sequence shown here is derived from an EMBL/GenBank/DDBJ whole genome shotgun (WGS) entry which is preliminary data.</text>
</comment>
<dbReference type="RefSeq" id="WP_381509166.1">
    <property type="nucleotide sequence ID" value="NZ_JBHUOM010000055.1"/>
</dbReference>
<name>A0ABW6AT00_9BACT</name>
<proteinExistence type="predicted"/>
<reference evidence="2" key="1">
    <citation type="journal article" date="2019" name="Int. J. Syst. Evol. Microbiol.">
        <title>The Global Catalogue of Microorganisms (GCM) 10K type strain sequencing project: providing services to taxonomists for standard genome sequencing and annotation.</title>
        <authorList>
            <consortium name="The Broad Institute Genomics Platform"/>
            <consortium name="The Broad Institute Genome Sequencing Center for Infectious Disease"/>
            <person name="Wu L."/>
            <person name="Ma J."/>
        </authorList>
    </citation>
    <scope>NUCLEOTIDE SEQUENCE [LARGE SCALE GENOMIC DNA]</scope>
    <source>
        <strain evidence="2">KCTC 52490</strain>
    </source>
</reference>
<dbReference type="Proteomes" id="UP001597512">
    <property type="component" value="Unassembled WGS sequence"/>
</dbReference>
<sequence length="51" mass="5655">MDRLQHIHRFQANIKKAAPNKSGQLLSNLTHYSPTDPDARIAFKTAPAARG</sequence>
<evidence type="ECO:0000313" key="1">
    <source>
        <dbReference type="EMBL" id="MFD2938336.1"/>
    </source>
</evidence>
<organism evidence="1 2">
    <name type="scientific">Spirosoma flavum</name>
    <dbReference type="NCBI Taxonomy" id="2048557"/>
    <lineage>
        <taxon>Bacteria</taxon>
        <taxon>Pseudomonadati</taxon>
        <taxon>Bacteroidota</taxon>
        <taxon>Cytophagia</taxon>
        <taxon>Cytophagales</taxon>
        <taxon>Cytophagaceae</taxon>
        <taxon>Spirosoma</taxon>
    </lineage>
</organism>
<evidence type="ECO:0000313" key="2">
    <source>
        <dbReference type="Proteomes" id="UP001597512"/>
    </source>
</evidence>
<dbReference type="EMBL" id="JBHUOM010000055">
    <property type="protein sequence ID" value="MFD2938336.1"/>
    <property type="molecule type" value="Genomic_DNA"/>
</dbReference>
<accession>A0ABW6AT00</accession>
<gene>
    <name evidence="1" type="ORF">ACFS25_31525</name>
</gene>